<sequence length="99" mass="12093">MVRREVRWTLRALKDKMAIYEYWIHKNKSTAYPKKLDRLFNEIMNLTTSFPYSGIKTEFDSIRIRIVKYYKLVYRITDSSIEVLTVWDTRQNPKKLKIK</sequence>
<evidence type="ECO:0000256" key="1">
    <source>
        <dbReference type="ARBA" id="ARBA00022649"/>
    </source>
</evidence>
<dbReference type="Pfam" id="PF05016">
    <property type="entry name" value="ParE_toxin"/>
    <property type="match status" value="1"/>
</dbReference>
<keyword evidence="3" id="KW-1185">Reference proteome</keyword>
<gene>
    <name evidence="2" type="ORF">J3359_03360</name>
</gene>
<dbReference type="AlphaFoldDB" id="A0A975CRB9"/>
<name>A0A975CRB9_9FLAO</name>
<dbReference type="Proteomes" id="UP000663920">
    <property type="component" value="Chromosome"/>
</dbReference>
<dbReference type="InterPro" id="IPR007712">
    <property type="entry name" value="RelE/ParE_toxin"/>
</dbReference>
<dbReference type="Gene3D" id="3.30.2310.20">
    <property type="entry name" value="RelE-like"/>
    <property type="match status" value="1"/>
</dbReference>
<evidence type="ECO:0000313" key="2">
    <source>
        <dbReference type="EMBL" id="QTE23330.1"/>
    </source>
</evidence>
<reference evidence="2 3" key="1">
    <citation type="submission" date="2021-03" db="EMBL/GenBank/DDBJ databases">
        <title>Complete genome of Polaribacter_sp.SM13.</title>
        <authorList>
            <person name="Jeong S.W."/>
            <person name="Bae J.W."/>
        </authorList>
    </citation>
    <scope>NUCLEOTIDE SEQUENCE [LARGE SCALE GENOMIC DNA]</scope>
    <source>
        <strain evidence="2 3">SM13</strain>
    </source>
</reference>
<organism evidence="2 3">
    <name type="scientific">Polaribacter cellanae</name>
    <dbReference type="NCBI Taxonomy" id="2818493"/>
    <lineage>
        <taxon>Bacteria</taxon>
        <taxon>Pseudomonadati</taxon>
        <taxon>Bacteroidota</taxon>
        <taxon>Flavobacteriia</taxon>
        <taxon>Flavobacteriales</taxon>
        <taxon>Flavobacteriaceae</taxon>
    </lineage>
</organism>
<dbReference type="InterPro" id="IPR035093">
    <property type="entry name" value="RelE/ParE_toxin_dom_sf"/>
</dbReference>
<evidence type="ECO:0000313" key="3">
    <source>
        <dbReference type="Proteomes" id="UP000663920"/>
    </source>
</evidence>
<dbReference type="RefSeq" id="WP_208079341.1">
    <property type="nucleotide sequence ID" value="NZ_CP071869.1"/>
</dbReference>
<accession>A0A975CRB9</accession>
<proteinExistence type="predicted"/>
<protein>
    <submittedName>
        <fullName evidence="2">Type II toxin-antitoxin system RelE/ParE family toxin</fullName>
    </submittedName>
</protein>
<dbReference type="EMBL" id="CP071869">
    <property type="protein sequence ID" value="QTE23330.1"/>
    <property type="molecule type" value="Genomic_DNA"/>
</dbReference>
<keyword evidence="1" id="KW-1277">Toxin-antitoxin system</keyword>
<dbReference type="KEGG" id="pcea:J3359_03360"/>